<accession>A0ABS2P033</accession>
<dbReference type="Gene3D" id="2.130.10.10">
    <property type="entry name" value="YVTN repeat-like/Quinoprotein amine dehydrogenase"/>
    <property type="match status" value="1"/>
</dbReference>
<organism evidence="4 5">
    <name type="scientific">Sutcliffiella tianshenii</name>
    <dbReference type="NCBI Taxonomy" id="1463404"/>
    <lineage>
        <taxon>Bacteria</taxon>
        <taxon>Bacillati</taxon>
        <taxon>Bacillota</taxon>
        <taxon>Bacilli</taxon>
        <taxon>Bacillales</taxon>
        <taxon>Bacillaceae</taxon>
        <taxon>Sutcliffiella</taxon>
    </lineage>
</organism>
<dbReference type="RefSeq" id="WP_204415264.1">
    <property type="nucleotide sequence ID" value="NZ_JAFBED010000003.1"/>
</dbReference>
<keyword evidence="2" id="KW-0720">Serine protease</keyword>
<dbReference type="SUPFAM" id="SSF82171">
    <property type="entry name" value="DPP6 N-terminal domain-like"/>
    <property type="match status" value="1"/>
</dbReference>
<evidence type="ECO:0000256" key="2">
    <source>
        <dbReference type="ARBA" id="ARBA00022825"/>
    </source>
</evidence>
<dbReference type="Gene3D" id="3.40.50.1820">
    <property type="entry name" value="alpha/beta hydrolase"/>
    <property type="match status" value="1"/>
</dbReference>
<dbReference type="Pfam" id="PF00326">
    <property type="entry name" value="Peptidase_S9"/>
    <property type="match status" value="1"/>
</dbReference>
<dbReference type="InterPro" id="IPR011042">
    <property type="entry name" value="6-blade_b-propeller_TolB-like"/>
</dbReference>
<evidence type="ECO:0000313" key="5">
    <source>
        <dbReference type="Proteomes" id="UP000737402"/>
    </source>
</evidence>
<keyword evidence="5" id="KW-1185">Reference proteome</keyword>
<dbReference type="InterPro" id="IPR029058">
    <property type="entry name" value="AB_hydrolase_fold"/>
</dbReference>
<gene>
    <name evidence="4" type="ORF">JOC95_001815</name>
</gene>
<keyword evidence="4" id="KW-0645">Protease</keyword>
<dbReference type="GO" id="GO:0004177">
    <property type="term" value="F:aminopeptidase activity"/>
    <property type="evidence" value="ECO:0007669"/>
    <property type="project" value="UniProtKB-KW"/>
</dbReference>
<name>A0ABS2P033_9BACI</name>
<dbReference type="SUPFAM" id="SSF53474">
    <property type="entry name" value="alpha/beta-Hydrolases"/>
    <property type="match status" value="1"/>
</dbReference>
<dbReference type="Proteomes" id="UP000737402">
    <property type="component" value="Unassembled WGS sequence"/>
</dbReference>
<dbReference type="Pfam" id="PF07676">
    <property type="entry name" value="PD40"/>
    <property type="match status" value="3"/>
</dbReference>
<feature type="domain" description="Peptidase S9 prolyl oligopeptidase catalytic" evidence="3">
    <location>
        <begin position="454"/>
        <end position="663"/>
    </location>
</feature>
<proteinExistence type="predicted"/>
<dbReference type="PANTHER" id="PTHR42776">
    <property type="entry name" value="SERINE PEPTIDASE S9 FAMILY MEMBER"/>
    <property type="match status" value="1"/>
</dbReference>
<evidence type="ECO:0000313" key="4">
    <source>
        <dbReference type="EMBL" id="MBM7619963.1"/>
    </source>
</evidence>
<evidence type="ECO:0000259" key="3">
    <source>
        <dbReference type="Pfam" id="PF00326"/>
    </source>
</evidence>
<reference evidence="4 5" key="1">
    <citation type="submission" date="2021-01" db="EMBL/GenBank/DDBJ databases">
        <title>Genomic Encyclopedia of Type Strains, Phase IV (KMG-IV): sequencing the most valuable type-strain genomes for metagenomic binning, comparative biology and taxonomic classification.</title>
        <authorList>
            <person name="Goeker M."/>
        </authorList>
    </citation>
    <scope>NUCLEOTIDE SEQUENCE [LARGE SCALE GENOMIC DNA]</scope>
    <source>
        <strain evidence="4 5">DSM 25879</strain>
    </source>
</reference>
<dbReference type="InterPro" id="IPR011659">
    <property type="entry name" value="WD40"/>
</dbReference>
<comment type="caution">
    <text evidence="4">The sequence shown here is derived from an EMBL/GenBank/DDBJ whole genome shotgun (WGS) entry which is preliminary data.</text>
</comment>
<dbReference type="EMBL" id="JAFBED010000003">
    <property type="protein sequence ID" value="MBM7619963.1"/>
    <property type="molecule type" value="Genomic_DNA"/>
</dbReference>
<dbReference type="InterPro" id="IPR015943">
    <property type="entry name" value="WD40/YVTN_repeat-like_dom_sf"/>
</dbReference>
<protein>
    <submittedName>
        <fullName evidence="4">Dipeptidyl aminopeptidase/acylaminoacyl peptidase</fullName>
    </submittedName>
</protein>
<dbReference type="PANTHER" id="PTHR42776:SF27">
    <property type="entry name" value="DIPEPTIDYL PEPTIDASE FAMILY MEMBER 6"/>
    <property type="match status" value="1"/>
</dbReference>
<dbReference type="InterPro" id="IPR001375">
    <property type="entry name" value="Peptidase_S9_cat"/>
</dbReference>
<dbReference type="Gene3D" id="2.120.10.30">
    <property type="entry name" value="TolB, C-terminal domain"/>
    <property type="match status" value="1"/>
</dbReference>
<sequence length="676" mass="75902">MTKRPITAEDLCKFKFVGDPKVSPNQDKVAYVLTQVDKEKDGYYSSIYVSDLKGAGRQFTSHYSKDSLVKDVAPKWSPDGKAIAFRSNRTGKNQVWLLHTDGGEAVQLTDVKQGIGDFVWSPDGKQLALTISGELKLATDKEEKKEEKSDVKVITRLRYKGDGVGIYNEDRKHVYLYDIDAKSYTKITDGEHDFGQPRFTPDGKKLFYIGTKAEDKEWGYLPAIWKYNIEAKTETLFYQANGYVMAPSFSPDGRWLAVAGHERGERSQGNANVLLISVESGEVKNLTESFDYTVGNLVGVDAKYDTAEPRLIWDSNSSNIYFHATVGGDCQLFKVSIEGDVSAALSPAACVVTSYDIVNDDKAVLVLATPHSTGDVVVQDLNDVENTEKLTDWNEALYGEVHLSTPENFKYPSTDGKEIEGWVLKPYGFEEGKKYPMILQIHGGPATAYGNGLHHEMQLMASKGYVVLYTNPRGSHGYGHDFVNAVIGDYGGMDYEDIMAGADYALANFDYIDHEQQFVTGGSYGGYMTNVIVTRTDRFKAAVTQRSICNWHSFYGTSDIGFFFTEWQHGHADLWEDAVKLLEISPLHHARNVKTPTLILHSEQDLRCPMEQAEQWYIALKRLGVDTKLVRFPDENHDLSRSGKPKHRLERLQHLIGWFDDRLVQQEVKETVGTAE</sequence>
<keyword evidence="1" id="KW-0378">Hydrolase</keyword>
<evidence type="ECO:0000256" key="1">
    <source>
        <dbReference type="ARBA" id="ARBA00022801"/>
    </source>
</evidence>
<keyword evidence="4" id="KW-0031">Aminopeptidase</keyword>